<evidence type="ECO:0000259" key="2">
    <source>
        <dbReference type="PROSITE" id="PS50089"/>
    </source>
</evidence>
<evidence type="ECO:0000256" key="1">
    <source>
        <dbReference type="PROSITE-ProRule" id="PRU00175"/>
    </source>
</evidence>
<dbReference type="AlphaFoldDB" id="A0A8T0JAW5"/>
<accession>A0A8T0JAW5</accession>
<keyword evidence="1" id="KW-0863">Zinc-finger</keyword>
<keyword evidence="1" id="KW-0479">Metal-binding</keyword>
<gene>
    <name evidence="3" type="ORF">KC19_1G269100</name>
</gene>
<proteinExistence type="predicted"/>
<reference evidence="3" key="1">
    <citation type="submission" date="2020-06" db="EMBL/GenBank/DDBJ databases">
        <title>WGS assembly of Ceratodon purpureus strain R40.</title>
        <authorList>
            <person name="Carey S.B."/>
            <person name="Jenkins J."/>
            <person name="Shu S."/>
            <person name="Lovell J.T."/>
            <person name="Sreedasyam A."/>
            <person name="Maumus F."/>
            <person name="Tiley G.P."/>
            <person name="Fernandez-Pozo N."/>
            <person name="Barry K."/>
            <person name="Chen C."/>
            <person name="Wang M."/>
            <person name="Lipzen A."/>
            <person name="Daum C."/>
            <person name="Saski C.A."/>
            <person name="Payton A.C."/>
            <person name="Mcbreen J.C."/>
            <person name="Conrad R.E."/>
            <person name="Kollar L.M."/>
            <person name="Olsson S."/>
            <person name="Huttunen S."/>
            <person name="Landis J.B."/>
            <person name="Wickett N.J."/>
            <person name="Johnson M.G."/>
            <person name="Rensing S.A."/>
            <person name="Grimwood J."/>
            <person name="Schmutz J."/>
            <person name="Mcdaniel S.F."/>
        </authorList>
    </citation>
    <scope>NUCLEOTIDE SEQUENCE</scope>
    <source>
        <strain evidence="3">R40</strain>
    </source>
</reference>
<feature type="domain" description="RING-type" evidence="2">
    <location>
        <begin position="889"/>
        <end position="932"/>
    </location>
</feature>
<comment type="caution">
    <text evidence="3">The sequence shown here is derived from an EMBL/GenBank/DDBJ whole genome shotgun (WGS) entry which is preliminary data.</text>
</comment>
<keyword evidence="1" id="KW-0862">Zinc</keyword>
<dbReference type="PROSITE" id="PS50089">
    <property type="entry name" value="ZF_RING_2"/>
    <property type="match status" value="1"/>
</dbReference>
<evidence type="ECO:0000313" key="3">
    <source>
        <dbReference type="EMBL" id="KAG0592635.1"/>
    </source>
</evidence>
<name>A0A8T0JAW5_CERPU</name>
<dbReference type="EMBL" id="CM026421">
    <property type="protein sequence ID" value="KAG0592635.1"/>
    <property type="molecule type" value="Genomic_DNA"/>
</dbReference>
<dbReference type="Proteomes" id="UP000822688">
    <property type="component" value="Chromosome 1"/>
</dbReference>
<protein>
    <recommendedName>
        <fullName evidence="2">RING-type domain-containing protein</fullName>
    </recommendedName>
</protein>
<dbReference type="GO" id="GO:0008270">
    <property type="term" value="F:zinc ion binding"/>
    <property type="evidence" value="ECO:0007669"/>
    <property type="project" value="UniProtKB-KW"/>
</dbReference>
<keyword evidence="4" id="KW-1185">Reference proteome</keyword>
<organism evidence="3 4">
    <name type="scientific">Ceratodon purpureus</name>
    <name type="common">Fire moss</name>
    <name type="synonym">Dicranum purpureum</name>
    <dbReference type="NCBI Taxonomy" id="3225"/>
    <lineage>
        <taxon>Eukaryota</taxon>
        <taxon>Viridiplantae</taxon>
        <taxon>Streptophyta</taxon>
        <taxon>Embryophyta</taxon>
        <taxon>Bryophyta</taxon>
        <taxon>Bryophytina</taxon>
        <taxon>Bryopsida</taxon>
        <taxon>Dicranidae</taxon>
        <taxon>Pseudoditrichales</taxon>
        <taxon>Ditrichaceae</taxon>
        <taxon>Ceratodon</taxon>
    </lineage>
</organism>
<dbReference type="InterPro" id="IPR001841">
    <property type="entry name" value="Znf_RING"/>
</dbReference>
<sequence length="947" mass="107264">MAEADGADLLRGDVGCNDTEGEGRVSLQVVEQLSQRRVPECAAVDLDTLSPWELVLVIAAYKNLGRSHSTPVMLKKLSEVLSEAAASISKPAGSKGFDLFSFCKELPKAIRVCLDDADMAKSHPNQDEFRAHVFEVLCKLVEFTVAFLADYVGNLSQQGEGSDESDESDEEEDGEELDLPALIHILEAISFALDSDMRYYSLLSEKGDREILVLPSRLEFALRVPGYTVRVFDATDNKTHYFCSQKGVNQLGVTCECCNPPSEAVDPVLVSVFWHLANTACVNGYELLLKILRTDTLRKGSKSYKPRTSVQVMALIIRPLEQLLKHDIDHYSWRIVVQHLEESFSAGDMMRICCSTFDDVFQNLKKDLIDKRECRSTDVFERATPFDNIFYTRKAFMNFLIYLHTVRSWSLKAYRPADGVLSFDDPGQLLILFLERIDESKGAQLVCIIFREFLDVCAQALRYEVPFAKNILHWLNEGVVLLRFLTLKCYPEMIRLLEFAGKEGLILKKEVFVTIFNVKTLDERNAHARTQVAVTILKEFNLAPYTTELMASVCNCLIRWQVPNPIISSHTVCCILEKLMACDKDRKLGDSFVRLLWKYASNLPASDFVSCLTKIACNYTSFSDQPKIIIHPGEETEKFLQACSNADVECAVSRHVDLKCEDNLALIEQRAKIYQDMEVNFIVETFLELKHVLDIDVPLSVHQTSNECLKRLGLAQELISGLESSTQNKMVSVMTSAMAPELRTLEAIKKEIALRPELHQRMQSAQERHLKEYDALKQDQYNSLEKFFRDCFKEKEGIVRDALYAKAEVLAAVEMAKLQSKTESSSDGIRKRLLQKVENSLEEVSLSATIVFQVFQCAVETDALTQDSVMIQAEKKQRECMEKLPNLECNVCFVQFSAKRKRACFDPCGHTGSCIDCGMQEWKRRKICPLCQCNTEEPVAVPSTLFF</sequence>
<evidence type="ECO:0000313" key="4">
    <source>
        <dbReference type="Proteomes" id="UP000822688"/>
    </source>
</evidence>